<gene>
    <name evidence="2" type="ORF">VitviT2T_014865</name>
</gene>
<dbReference type="Proteomes" id="UP001227230">
    <property type="component" value="Chromosome 10"/>
</dbReference>
<protein>
    <submittedName>
        <fullName evidence="2">Uncharacterized protein</fullName>
    </submittedName>
</protein>
<reference evidence="2 3" key="1">
    <citation type="journal article" date="2023" name="Hortic Res">
        <title>The complete reference genome for grapevine (Vitis vinifera L.) genetics and breeding.</title>
        <authorList>
            <person name="Shi X."/>
            <person name="Cao S."/>
            <person name="Wang X."/>
            <person name="Huang S."/>
            <person name="Wang Y."/>
            <person name="Liu Z."/>
            <person name="Liu W."/>
            <person name="Leng X."/>
            <person name="Peng Y."/>
            <person name="Wang N."/>
            <person name="Wang Y."/>
            <person name="Ma Z."/>
            <person name="Xu X."/>
            <person name="Zhang F."/>
            <person name="Xue H."/>
            <person name="Zhong H."/>
            <person name="Wang Y."/>
            <person name="Zhang K."/>
            <person name="Velt A."/>
            <person name="Avia K."/>
            <person name="Holtgrawe D."/>
            <person name="Grimplet J."/>
            <person name="Matus J.T."/>
            <person name="Ware D."/>
            <person name="Wu X."/>
            <person name="Wang H."/>
            <person name="Liu C."/>
            <person name="Fang Y."/>
            <person name="Rustenholz C."/>
            <person name="Cheng Z."/>
            <person name="Xiao H."/>
            <person name="Zhou Y."/>
        </authorList>
    </citation>
    <scope>NUCLEOTIDE SEQUENCE [LARGE SCALE GENOMIC DNA]</scope>
    <source>
        <strain evidence="3">cv. Pinot noir / PN40024</strain>
        <tissue evidence="2">Leaf</tissue>
    </source>
</reference>
<proteinExistence type="predicted"/>
<feature type="compositionally biased region" description="Basic and acidic residues" evidence="1">
    <location>
        <begin position="8"/>
        <end position="17"/>
    </location>
</feature>
<evidence type="ECO:0000313" key="2">
    <source>
        <dbReference type="EMBL" id="WJZ96152.1"/>
    </source>
</evidence>
<dbReference type="EMBL" id="CP126657">
    <property type="protein sequence ID" value="WJZ96152.1"/>
    <property type="molecule type" value="Genomic_DNA"/>
</dbReference>
<feature type="region of interest" description="Disordered" evidence="1">
    <location>
        <begin position="1"/>
        <end position="24"/>
    </location>
</feature>
<sequence length="176" mass="19653">MQNSKGASRAERPKWVDDDIPMEKGTGISAQNQELLVANHSHNQADKSSSRLDCFGAKATEFCEFVRVDKSRKEQTNNEKVLVILRKLELKIVIWLEVDISEEIPCRSVGPNDPELKEQIIQHMATALANAPPDQKRALLFQLTELNSGERSSLLLLPLLPLPPALTSATFPYHVS</sequence>
<accession>A0ABY9CLS9</accession>
<organism evidence="2 3">
    <name type="scientific">Vitis vinifera</name>
    <name type="common">Grape</name>
    <dbReference type="NCBI Taxonomy" id="29760"/>
    <lineage>
        <taxon>Eukaryota</taxon>
        <taxon>Viridiplantae</taxon>
        <taxon>Streptophyta</taxon>
        <taxon>Embryophyta</taxon>
        <taxon>Tracheophyta</taxon>
        <taxon>Spermatophyta</taxon>
        <taxon>Magnoliopsida</taxon>
        <taxon>eudicotyledons</taxon>
        <taxon>Gunneridae</taxon>
        <taxon>Pentapetalae</taxon>
        <taxon>rosids</taxon>
        <taxon>Vitales</taxon>
        <taxon>Vitaceae</taxon>
        <taxon>Viteae</taxon>
        <taxon>Vitis</taxon>
    </lineage>
</organism>
<evidence type="ECO:0000256" key="1">
    <source>
        <dbReference type="SAM" id="MobiDB-lite"/>
    </source>
</evidence>
<evidence type="ECO:0000313" key="3">
    <source>
        <dbReference type="Proteomes" id="UP001227230"/>
    </source>
</evidence>
<name>A0ABY9CLS9_VITVI</name>
<keyword evidence="3" id="KW-1185">Reference proteome</keyword>